<evidence type="ECO:0000313" key="2">
    <source>
        <dbReference type="Proteomes" id="UP001610990"/>
    </source>
</evidence>
<dbReference type="Proteomes" id="UP001610990">
    <property type="component" value="Unassembled WGS sequence"/>
</dbReference>
<comment type="caution">
    <text evidence="1">The sequence shown here is derived from an EMBL/GenBank/DDBJ whole genome shotgun (WGS) entry which is preliminary data.</text>
</comment>
<dbReference type="RefSeq" id="WP_367432135.1">
    <property type="nucleotide sequence ID" value="NZ_CP108413.1"/>
</dbReference>
<protein>
    <submittedName>
        <fullName evidence="1">Uncharacterized protein</fullName>
    </submittedName>
</protein>
<name>A0ABW7R7K8_9ACTN</name>
<reference evidence="1 2" key="1">
    <citation type="submission" date="2024-10" db="EMBL/GenBank/DDBJ databases">
        <title>The Natural Products Discovery Center: Release of the First 8490 Sequenced Strains for Exploring Actinobacteria Biosynthetic Diversity.</title>
        <authorList>
            <person name="Kalkreuter E."/>
            <person name="Kautsar S.A."/>
            <person name="Yang D."/>
            <person name="Bader C.D."/>
            <person name="Teijaro C.N."/>
            <person name="Fluegel L."/>
            <person name="Davis C.M."/>
            <person name="Simpson J.R."/>
            <person name="Lauterbach L."/>
            <person name="Steele A.D."/>
            <person name="Gui C."/>
            <person name="Meng S."/>
            <person name="Li G."/>
            <person name="Viehrig K."/>
            <person name="Ye F."/>
            <person name="Su P."/>
            <person name="Kiefer A.F."/>
            <person name="Nichols A."/>
            <person name="Cepeda A.J."/>
            <person name="Yan W."/>
            <person name="Fan B."/>
            <person name="Jiang Y."/>
            <person name="Adhikari A."/>
            <person name="Zheng C.-J."/>
            <person name="Schuster L."/>
            <person name="Cowan T.M."/>
            <person name="Smanski M.J."/>
            <person name="Chevrette M.G."/>
            <person name="De Carvalho L.P.S."/>
            <person name="Shen B."/>
        </authorList>
    </citation>
    <scope>NUCLEOTIDE SEQUENCE [LARGE SCALE GENOMIC DNA]</scope>
    <source>
        <strain evidence="1 2">NPDC018013</strain>
    </source>
</reference>
<keyword evidence="2" id="KW-1185">Reference proteome</keyword>
<dbReference type="EMBL" id="JBIRGH010000003">
    <property type="protein sequence ID" value="MFH8584025.1"/>
    <property type="molecule type" value="Genomic_DNA"/>
</dbReference>
<sequence>MPQPAIRLDVITLICDTNFKYRTDTNTWSHRDGRPFTEAEQKTADSCTRNEFEIAAAQIKREIAYRRERAELPDALSALLAPYFAQLPTGSTVSDAVPLMTNGDRAEYERLRDLVAPDGYLHAFDED</sequence>
<proteinExistence type="predicted"/>
<gene>
    <name evidence="1" type="ORF">ACH4GP_06450</name>
</gene>
<evidence type="ECO:0000313" key="1">
    <source>
        <dbReference type="EMBL" id="MFH8584025.1"/>
    </source>
</evidence>
<accession>A0ABW7R7K8</accession>
<organism evidence="1 2">
    <name type="scientific">Streptomyces celluloflavus</name>
    <dbReference type="NCBI Taxonomy" id="58344"/>
    <lineage>
        <taxon>Bacteria</taxon>
        <taxon>Bacillati</taxon>
        <taxon>Actinomycetota</taxon>
        <taxon>Actinomycetes</taxon>
        <taxon>Kitasatosporales</taxon>
        <taxon>Streptomycetaceae</taxon>
        <taxon>Streptomyces</taxon>
    </lineage>
</organism>